<dbReference type="Proteomes" id="UP000320461">
    <property type="component" value="Unassembled WGS sequence"/>
</dbReference>
<feature type="region of interest" description="Disordered" evidence="1">
    <location>
        <begin position="1"/>
        <end position="123"/>
    </location>
</feature>
<protein>
    <submittedName>
        <fullName evidence="2">Uncharacterized protein</fullName>
    </submittedName>
</protein>
<keyword evidence="3" id="KW-1185">Reference proteome</keyword>
<accession>A0A4Y3KI00</accession>
<name>A0A4Y3KI00_9CELL</name>
<feature type="compositionally biased region" description="Low complexity" evidence="1">
    <location>
        <begin position="69"/>
        <end position="91"/>
    </location>
</feature>
<reference evidence="2 3" key="1">
    <citation type="submission" date="2019-06" db="EMBL/GenBank/DDBJ databases">
        <title>Whole genome shotgun sequence of Cellulomonas gelida NBRC 3748.</title>
        <authorList>
            <person name="Hosoyama A."/>
            <person name="Uohara A."/>
            <person name="Ohji S."/>
            <person name="Ichikawa N."/>
        </authorList>
    </citation>
    <scope>NUCLEOTIDE SEQUENCE [LARGE SCALE GENOMIC DNA]</scope>
    <source>
        <strain evidence="2 3">NBRC 3748</strain>
    </source>
</reference>
<comment type="caution">
    <text evidence="2">The sequence shown here is derived from an EMBL/GenBank/DDBJ whole genome shotgun (WGS) entry which is preliminary data.</text>
</comment>
<feature type="compositionally biased region" description="Low complexity" evidence="1">
    <location>
        <begin position="47"/>
        <end position="62"/>
    </location>
</feature>
<evidence type="ECO:0000256" key="1">
    <source>
        <dbReference type="SAM" id="MobiDB-lite"/>
    </source>
</evidence>
<evidence type="ECO:0000313" key="3">
    <source>
        <dbReference type="Proteomes" id="UP000320461"/>
    </source>
</evidence>
<dbReference type="AlphaFoldDB" id="A0A4Y3KI00"/>
<sequence>MPERAVPERAEPPTAGCALPGENDGGVAPARGGVGCRDDEGDDVRRGAPGAAARCVRASAAGESGVRWPAGRAGLPGARASSRPTATASRAAGRDAPPPGVKLGGVPGSSRAMLSTCRCRRRA</sequence>
<organism evidence="2 3">
    <name type="scientific">Cellulomonas gelida</name>
    <dbReference type="NCBI Taxonomy" id="1712"/>
    <lineage>
        <taxon>Bacteria</taxon>
        <taxon>Bacillati</taxon>
        <taxon>Actinomycetota</taxon>
        <taxon>Actinomycetes</taxon>
        <taxon>Micrococcales</taxon>
        <taxon>Cellulomonadaceae</taxon>
        <taxon>Cellulomonas</taxon>
    </lineage>
</organism>
<gene>
    <name evidence="2" type="ORF">CGE01nite_07740</name>
</gene>
<evidence type="ECO:0000313" key="2">
    <source>
        <dbReference type="EMBL" id="GEA83523.1"/>
    </source>
</evidence>
<proteinExistence type="predicted"/>
<feature type="compositionally biased region" description="Basic and acidic residues" evidence="1">
    <location>
        <begin position="1"/>
        <end position="11"/>
    </location>
</feature>
<dbReference type="EMBL" id="BJLQ01000005">
    <property type="protein sequence ID" value="GEA83523.1"/>
    <property type="molecule type" value="Genomic_DNA"/>
</dbReference>